<dbReference type="SUPFAM" id="SSF56300">
    <property type="entry name" value="Metallo-dependent phosphatases"/>
    <property type="match status" value="1"/>
</dbReference>
<dbReference type="InterPro" id="IPR024654">
    <property type="entry name" value="Calcineurin-like_PHP_lpxH"/>
</dbReference>
<dbReference type="EMBL" id="BAAANB010000021">
    <property type="protein sequence ID" value="GAA2038651.1"/>
    <property type="molecule type" value="Genomic_DNA"/>
</dbReference>
<dbReference type="CDD" id="cd00838">
    <property type="entry name" value="MPP_superfamily"/>
    <property type="match status" value="1"/>
</dbReference>
<comment type="similarity">
    <text evidence="1">Belongs to the metallophosphoesterase superfamily. YfcE family.</text>
</comment>
<name>A0ABP5G1P4_9MICO</name>
<evidence type="ECO:0000313" key="3">
    <source>
        <dbReference type="EMBL" id="GAA2038651.1"/>
    </source>
</evidence>
<dbReference type="PANTHER" id="PTHR42850">
    <property type="entry name" value="METALLOPHOSPHOESTERASE"/>
    <property type="match status" value="1"/>
</dbReference>
<protein>
    <submittedName>
        <fullName evidence="3">Metallophosphoesterase family protein</fullName>
    </submittedName>
</protein>
<sequence>MSDAPRRQRALDRVAVISDVHGNVTALRAVIADIEARGIERTVNLGDVVGKGPRGAEAVKLCREACEVTVRGNWDTFISARDKQAWEHGQWVRDELDDDEIAWLSRLPNAYELVMSGRLIRLFHASQTSEFHRVHVHHTQEQFRGMFTNTDFTGEFTAGGQEPGATPDVVGYGDIHSAYLEVDEGLTLFNAGAVGNHLDAPSAPYAVLEGVLDSPEPAPFSVSFPRVPYDIEAEVAVAYELGMPEADAYALELREGIFRGSASASSGG</sequence>
<accession>A0ABP5G1P4</accession>
<dbReference type="PANTHER" id="PTHR42850:SF2">
    <property type="entry name" value="BLL5683 PROTEIN"/>
    <property type="match status" value="1"/>
</dbReference>
<organism evidence="3 4">
    <name type="scientific">Terrabacter terrae</name>
    <dbReference type="NCBI Taxonomy" id="318434"/>
    <lineage>
        <taxon>Bacteria</taxon>
        <taxon>Bacillati</taxon>
        <taxon>Actinomycetota</taxon>
        <taxon>Actinomycetes</taxon>
        <taxon>Micrococcales</taxon>
        <taxon>Intrasporangiaceae</taxon>
        <taxon>Terrabacter</taxon>
    </lineage>
</organism>
<dbReference type="Pfam" id="PF12850">
    <property type="entry name" value="Metallophos_2"/>
    <property type="match status" value="1"/>
</dbReference>
<dbReference type="PIRSF" id="PIRSF000883">
    <property type="entry name" value="Pesterase_MJ0912"/>
    <property type="match status" value="1"/>
</dbReference>
<dbReference type="InterPro" id="IPR029052">
    <property type="entry name" value="Metallo-depent_PP-like"/>
</dbReference>
<gene>
    <name evidence="3" type="ORF">GCM10009740_33760</name>
</gene>
<evidence type="ECO:0000256" key="1">
    <source>
        <dbReference type="ARBA" id="ARBA00008950"/>
    </source>
</evidence>
<evidence type="ECO:0000259" key="2">
    <source>
        <dbReference type="Pfam" id="PF12850"/>
    </source>
</evidence>
<proteinExistence type="inferred from homology"/>
<feature type="domain" description="Calcineurin-like phosphoesterase" evidence="2">
    <location>
        <begin position="13"/>
        <end position="209"/>
    </location>
</feature>
<dbReference type="InterPro" id="IPR011152">
    <property type="entry name" value="Pesterase_MJ0912"/>
</dbReference>
<dbReference type="Gene3D" id="3.60.21.10">
    <property type="match status" value="1"/>
</dbReference>
<comment type="caution">
    <text evidence="3">The sequence shown here is derived from an EMBL/GenBank/DDBJ whole genome shotgun (WGS) entry which is preliminary data.</text>
</comment>
<evidence type="ECO:0000313" key="4">
    <source>
        <dbReference type="Proteomes" id="UP001501285"/>
    </source>
</evidence>
<dbReference type="InterPro" id="IPR050126">
    <property type="entry name" value="Ap4A_hydrolase"/>
</dbReference>
<keyword evidence="4" id="KW-1185">Reference proteome</keyword>
<reference evidence="4" key="1">
    <citation type="journal article" date="2019" name="Int. J. Syst. Evol. Microbiol.">
        <title>The Global Catalogue of Microorganisms (GCM) 10K type strain sequencing project: providing services to taxonomists for standard genome sequencing and annotation.</title>
        <authorList>
            <consortium name="The Broad Institute Genomics Platform"/>
            <consortium name="The Broad Institute Genome Sequencing Center for Infectious Disease"/>
            <person name="Wu L."/>
            <person name="Ma J."/>
        </authorList>
    </citation>
    <scope>NUCLEOTIDE SEQUENCE [LARGE SCALE GENOMIC DNA]</scope>
    <source>
        <strain evidence="4">JCM 14283</strain>
    </source>
</reference>
<dbReference type="Proteomes" id="UP001501285">
    <property type="component" value="Unassembled WGS sequence"/>
</dbReference>